<organism evidence="10 11">
    <name type="scientific">Acaromyces ingoldii</name>
    <dbReference type="NCBI Taxonomy" id="215250"/>
    <lineage>
        <taxon>Eukaryota</taxon>
        <taxon>Fungi</taxon>
        <taxon>Dikarya</taxon>
        <taxon>Basidiomycota</taxon>
        <taxon>Ustilaginomycotina</taxon>
        <taxon>Exobasidiomycetes</taxon>
        <taxon>Exobasidiales</taxon>
        <taxon>Cryptobasidiaceae</taxon>
        <taxon>Acaromyces</taxon>
    </lineage>
</organism>
<keyword evidence="5 8" id="KW-0804">Transcription</keyword>
<evidence type="ECO:0000256" key="2">
    <source>
        <dbReference type="ARBA" id="ARBA00009626"/>
    </source>
</evidence>
<feature type="region of interest" description="Disordered" evidence="9">
    <location>
        <begin position="305"/>
        <end position="367"/>
    </location>
</feature>
<dbReference type="STRING" id="215250.A0A316YES9"/>
<dbReference type="InterPro" id="IPR019258">
    <property type="entry name" value="Mediator_Med4"/>
</dbReference>
<sequence length="367" mass="39225">MARVDTAAASSSSSSLSLKRPSMGTQLGSLLSLYQSLATLLFALLEQRASTRAGGGSSSTTMGGAALHAPSLDTIPTTFHAELAHLDLFRGAATAASQSTSIADPASVVQAIRAVDALLARLLALARRHATNQARIERLVEECRAADGALSGRIRRLARIRDRCERLVGVGREEVAVMERAEKKPLDYRDVLAYAGRLSQTTTAPAGFTLPTHADDDDDDDDQKGGDAGGGEDGQQGEGKNKKKKKKPIYATEDVDGAQPPQFRGQDLVPPELLDKLPFPSVSAMRKGVVEMPFPTWEAFRQAQLEEEAGPMLQQGQIAGAAPQQQQHHPQAQTQRQVQPPPPASMPAQQRKPPAEEDDDGFGLDLS</sequence>
<dbReference type="AlphaFoldDB" id="A0A316YES9"/>
<feature type="region of interest" description="Disordered" evidence="9">
    <location>
        <begin position="1"/>
        <end position="22"/>
    </location>
</feature>
<feature type="compositionally biased region" description="Acidic residues" evidence="9">
    <location>
        <begin position="356"/>
        <end position="367"/>
    </location>
</feature>
<protein>
    <recommendedName>
        <fullName evidence="3 8">Mediator of RNA polymerase II transcription subunit 4</fullName>
    </recommendedName>
    <alternativeName>
        <fullName evidence="7 8">Mediator complex subunit 4</fullName>
    </alternativeName>
</protein>
<dbReference type="GO" id="GO:0006357">
    <property type="term" value="P:regulation of transcription by RNA polymerase II"/>
    <property type="evidence" value="ECO:0007669"/>
    <property type="project" value="InterPro"/>
</dbReference>
<dbReference type="PANTHER" id="PTHR13208:SF2">
    <property type="entry name" value="MEDIATOR OF RNA POLYMERASE II TRANSCRIPTION SUBUNIT 4"/>
    <property type="match status" value="1"/>
</dbReference>
<name>A0A316YES9_9BASI</name>
<evidence type="ECO:0000256" key="1">
    <source>
        <dbReference type="ARBA" id="ARBA00004123"/>
    </source>
</evidence>
<dbReference type="Pfam" id="PF10018">
    <property type="entry name" value="Med4"/>
    <property type="match status" value="1"/>
</dbReference>
<keyword evidence="8" id="KW-0010">Activator</keyword>
<feature type="compositionally biased region" description="Gly residues" evidence="9">
    <location>
        <begin position="226"/>
        <end position="237"/>
    </location>
</feature>
<comment type="subunit">
    <text evidence="8">Component of the Mediator complex.</text>
</comment>
<comment type="similarity">
    <text evidence="2 8">Belongs to the Mediator complex subunit 4 family.</text>
</comment>
<evidence type="ECO:0000256" key="9">
    <source>
        <dbReference type="SAM" id="MobiDB-lite"/>
    </source>
</evidence>
<proteinExistence type="inferred from homology"/>
<evidence type="ECO:0000256" key="3">
    <source>
        <dbReference type="ARBA" id="ARBA00020629"/>
    </source>
</evidence>
<feature type="region of interest" description="Disordered" evidence="9">
    <location>
        <begin position="203"/>
        <end position="275"/>
    </location>
</feature>
<dbReference type="InParanoid" id="A0A316YES9"/>
<accession>A0A316YES9</accession>
<dbReference type="GO" id="GO:0003712">
    <property type="term" value="F:transcription coregulator activity"/>
    <property type="evidence" value="ECO:0007669"/>
    <property type="project" value="InterPro"/>
</dbReference>
<evidence type="ECO:0000256" key="5">
    <source>
        <dbReference type="ARBA" id="ARBA00023163"/>
    </source>
</evidence>
<comment type="subcellular location">
    <subcellularLocation>
        <location evidence="1 8">Nucleus</location>
    </subcellularLocation>
</comment>
<reference evidence="10 11" key="1">
    <citation type="journal article" date="2018" name="Mol. Biol. Evol.">
        <title>Broad Genomic Sampling Reveals a Smut Pathogenic Ancestry of the Fungal Clade Ustilaginomycotina.</title>
        <authorList>
            <person name="Kijpornyongpan T."/>
            <person name="Mondo S.J."/>
            <person name="Barry K."/>
            <person name="Sandor L."/>
            <person name="Lee J."/>
            <person name="Lipzen A."/>
            <person name="Pangilinan J."/>
            <person name="LaButti K."/>
            <person name="Hainaut M."/>
            <person name="Henrissat B."/>
            <person name="Grigoriev I.V."/>
            <person name="Spatafora J.W."/>
            <person name="Aime M.C."/>
        </authorList>
    </citation>
    <scope>NUCLEOTIDE SEQUENCE [LARGE SCALE GENOMIC DNA]</scope>
    <source>
        <strain evidence="10 11">MCA 4198</strain>
    </source>
</reference>
<dbReference type="OrthoDB" id="1929813at2759"/>
<dbReference type="PANTHER" id="PTHR13208">
    <property type="entry name" value="MEDIATOR OF RNA POLYMERASE II TRANSCRIPTION SUBUNIT 4"/>
    <property type="match status" value="1"/>
</dbReference>
<dbReference type="GO" id="GO:0070847">
    <property type="term" value="C:core mediator complex"/>
    <property type="evidence" value="ECO:0007669"/>
    <property type="project" value="TreeGrafter"/>
</dbReference>
<evidence type="ECO:0000256" key="7">
    <source>
        <dbReference type="ARBA" id="ARBA00031257"/>
    </source>
</evidence>
<gene>
    <name evidence="8" type="primary">MED4</name>
    <name evidence="10" type="ORF">FA10DRAFT_303843</name>
</gene>
<dbReference type="Proteomes" id="UP000245768">
    <property type="component" value="Unassembled WGS sequence"/>
</dbReference>
<feature type="compositionally biased region" description="Low complexity" evidence="9">
    <location>
        <begin position="314"/>
        <end position="338"/>
    </location>
</feature>
<evidence type="ECO:0000313" key="10">
    <source>
        <dbReference type="EMBL" id="PWN87739.1"/>
    </source>
</evidence>
<evidence type="ECO:0000256" key="8">
    <source>
        <dbReference type="RuleBase" id="RU364141"/>
    </source>
</evidence>
<evidence type="ECO:0000256" key="6">
    <source>
        <dbReference type="ARBA" id="ARBA00023242"/>
    </source>
</evidence>
<dbReference type="EMBL" id="KZ819639">
    <property type="protein sequence ID" value="PWN87739.1"/>
    <property type="molecule type" value="Genomic_DNA"/>
</dbReference>
<keyword evidence="4 8" id="KW-0805">Transcription regulation</keyword>
<dbReference type="GO" id="GO:0016592">
    <property type="term" value="C:mediator complex"/>
    <property type="evidence" value="ECO:0007669"/>
    <property type="project" value="InterPro"/>
</dbReference>
<keyword evidence="6 8" id="KW-0539">Nucleus</keyword>
<feature type="compositionally biased region" description="Low complexity" evidence="9">
    <location>
        <begin position="7"/>
        <end position="18"/>
    </location>
</feature>
<comment type="function">
    <text evidence="8">Component of the Mediator complex, a coactivator involved in the regulated transcription of nearly all RNA polymerase II-dependent genes. Mediator functions as a bridge to convey information from gene-specific regulatory proteins to the basal RNA polymerase II transcription machinery. Mediator is recruited to promoters by direct interactions with regulatory proteins and serves as a scaffold for the assembly of a functional preinitiation complex with RNA polymerase II and the general transcription factors.</text>
</comment>
<evidence type="ECO:0000313" key="11">
    <source>
        <dbReference type="Proteomes" id="UP000245768"/>
    </source>
</evidence>
<evidence type="ECO:0000256" key="4">
    <source>
        <dbReference type="ARBA" id="ARBA00023015"/>
    </source>
</evidence>
<keyword evidence="11" id="KW-1185">Reference proteome</keyword>